<dbReference type="InterPro" id="IPR036322">
    <property type="entry name" value="WD40_repeat_dom_sf"/>
</dbReference>
<comment type="similarity">
    <text evidence="6">Belongs to the WD repeat WDR6 family.</text>
</comment>
<dbReference type="SUPFAM" id="SSF50978">
    <property type="entry name" value="WD40 repeat-like"/>
    <property type="match status" value="1"/>
</dbReference>
<feature type="repeat" description="WD" evidence="7">
    <location>
        <begin position="226"/>
        <end position="267"/>
    </location>
</feature>
<evidence type="ECO:0000256" key="1">
    <source>
        <dbReference type="ARBA" id="ARBA00004496"/>
    </source>
</evidence>
<evidence type="ECO:0000313" key="9">
    <source>
        <dbReference type="Proteomes" id="UP000288805"/>
    </source>
</evidence>
<keyword evidence="2" id="KW-0963">Cytoplasm</keyword>
<name>A0A438IXK5_VITVI</name>
<evidence type="ECO:0000256" key="3">
    <source>
        <dbReference type="ARBA" id="ARBA00022574"/>
    </source>
</evidence>
<dbReference type="PANTHER" id="PTHR14344:SF3">
    <property type="entry name" value="WD REPEAT-CONTAINING PROTEIN 6"/>
    <property type="match status" value="1"/>
</dbReference>
<dbReference type="Pfam" id="PF00400">
    <property type="entry name" value="WD40"/>
    <property type="match status" value="2"/>
</dbReference>
<dbReference type="PROSITE" id="PS50294">
    <property type="entry name" value="WD_REPEATS_REGION"/>
    <property type="match status" value="1"/>
</dbReference>
<evidence type="ECO:0000256" key="6">
    <source>
        <dbReference type="ARBA" id="ARBA00038255"/>
    </source>
</evidence>
<dbReference type="PANTHER" id="PTHR14344">
    <property type="entry name" value="WD REPEAT PROTEIN"/>
    <property type="match status" value="1"/>
</dbReference>
<dbReference type="InterPro" id="IPR051973">
    <property type="entry name" value="tRNA_Anticodon_Mtase-Reg"/>
</dbReference>
<sequence>MEKQSEWRLHGGHYLGEISALCLIHAPTSPSLLFSPLSPCWHRIASFTLRFGVRENTEIAVFGERRVKLFNLRIEMVPESQDEPQVCLELTLLHSLPKFSHWVLDVCFFKVKMGRDIATSSHCLVVGCSDNSVHLWDMLTSSSILEVRNPERCLLYSMRLWGDELQNLLVASGTIYNEIIVWKAVPQNCTPSLGSSVKDHINSSSSFCNGFNHYSQQYQALNICRLAGHEGSIFRLAWSSNGSKLVSVSDDRSARIWPIHAEREVSDNSGEIVDTGSAGPVLFGHNARIWDCCILDSLIVTAGEDCTCRVWGTDGNQLKMIKEHIGRGVWRCLYDPKFSLLVTAGFDSAIKVHQLQASLPKAPQEQVAEVKELIDRTEIFTVCIPNSSEHTGLMDSKSEYEMLKWTELIRVSEEVPIVCMDLLSRNDPSFPVVLRIGLLLEMVKET</sequence>
<reference evidence="8 9" key="1">
    <citation type="journal article" date="2018" name="PLoS Genet.">
        <title>Population sequencing reveals clonal diversity and ancestral inbreeding in the grapevine cultivar Chardonnay.</title>
        <authorList>
            <person name="Roach M.J."/>
            <person name="Johnson D.L."/>
            <person name="Bohlmann J."/>
            <person name="van Vuuren H.J."/>
            <person name="Jones S.J."/>
            <person name="Pretorius I.S."/>
            <person name="Schmidt S.A."/>
            <person name="Borneman A.R."/>
        </authorList>
    </citation>
    <scope>NUCLEOTIDE SEQUENCE [LARGE SCALE GENOMIC DNA]</scope>
    <source>
        <strain evidence="9">cv. Chardonnay</strain>
        <tissue evidence="8">Leaf</tissue>
    </source>
</reference>
<organism evidence="8 9">
    <name type="scientific">Vitis vinifera</name>
    <name type="common">Grape</name>
    <dbReference type="NCBI Taxonomy" id="29760"/>
    <lineage>
        <taxon>Eukaryota</taxon>
        <taxon>Viridiplantae</taxon>
        <taxon>Streptophyta</taxon>
        <taxon>Embryophyta</taxon>
        <taxon>Tracheophyta</taxon>
        <taxon>Spermatophyta</taxon>
        <taxon>Magnoliopsida</taxon>
        <taxon>eudicotyledons</taxon>
        <taxon>Gunneridae</taxon>
        <taxon>Pentapetalae</taxon>
        <taxon>rosids</taxon>
        <taxon>Vitales</taxon>
        <taxon>Vitaceae</taxon>
        <taxon>Viteae</taxon>
        <taxon>Vitis</taxon>
    </lineage>
</organism>
<dbReference type="InterPro" id="IPR001680">
    <property type="entry name" value="WD40_rpt"/>
</dbReference>
<keyword evidence="5" id="KW-0677">Repeat</keyword>
<evidence type="ECO:0000256" key="2">
    <source>
        <dbReference type="ARBA" id="ARBA00022490"/>
    </source>
</evidence>
<dbReference type="GO" id="GO:0008033">
    <property type="term" value="P:tRNA processing"/>
    <property type="evidence" value="ECO:0007669"/>
    <property type="project" value="UniProtKB-KW"/>
</dbReference>
<dbReference type="PROSITE" id="PS50082">
    <property type="entry name" value="WD_REPEATS_2"/>
    <property type="match status" value="1"/>
</dbReference>
<proteinExistence type="inferred from homology"/>
<keyword evidence="4" id="KW-0819">tRNA processing</keyword>
<comment type="subcellular location">
    <subcellularLocation>
        <location evidence="1">Cytoplasm</location>
    </subcellularLocation>
</comment>
<evidence type="ECO:0000313" key="8">
    <source>
        <dbReference type="EMBL" id="RVX01428.1"/>
    </source>
</evidence>
<evidence type="ECO:0000256" key="7">
    <source>
        <dbReference type="PROSITE-ProRule" id="PRU00221"/>
    </source>
</evidence>
<dbReference type="Gene3D" id="2.130.10.10">
    <property type="entry name" value="YVTN repeat-like/Quinoprotein amine dehydrogenase"/>
    <property type="match status" value="2"/>
</dbReference>
<comment type="caution">
    <text evidence="8">The sequence shown here is derived from an EMBL/GenBank/DDBJ whole genome shotgun (WGS) entry which is preliminary data.</text>
</comment>
<dbReference type="InterPro" id="IPR015943">
    <property type="entry name" value="WD40/YVTN_repeat-like_dom_sf"/>
</dbReference>
<dbReference type="SMART" id="SM00320">
    <property type="entry name" value="WD40"/>
    <property type="match status" value="4"/>
</dbReference>
<dbReference type="AlphaFoldDB" id="A0A438IXK5"/>
<gene>
    <name evidence="8" type="primary">Wdr6</name>
    <name evidence="8" type="ORF">CK203_017455</name>
</gene>
<evidence type="ECO:0000256" key="5">
    <source>
        <dbReference type="ARBA" id="ARBA00022737"/>
    </source>
</evidence>
<keyword evidence="3 7" id="KW-0853">WD repeat</keyword>
<dbReference type="GO" id="GO:0005737">
    <property type="term" value="C:cytoplasm"/>
    <property type="evidence" value="ECO:0007669"/>
    <property type="project" value="UniProtKB-SubCell"/>
</dbReference>
<protein>
    <submittedName>
        <fullName evidence="8">WD repeat-containing protein 6</fullName>
    </submittedName>
</protein>
<accession>A0A438IXK5</accession>
<dbReference type="EMBL" id="QGNW01000075">
    <property type="protein sequence ID" value="RVX01428.1"/>
    <property type="molecule type" value="Genomic_DNA"/>
</dbReference>
<evidence type="ECO:0000256" key="4">
    <source>
        <dbReference type="ARBA" id="ARBA00022694"/>
    </source>
</evidence>
<dbReference type="Proteomes" id="UP000288805">
    <property type="component" value="Unassembled WGS sequence"/>
</dbReference>